<reference evidence="1 2" key="1">
    <citation type="submission" date="2006-09" db="EMBL/GenBank/DDBJ databases">
        <authorList>
            <person name="Emerson D."/>
            <person name="Ferriera S."/>
            <person name="Johnson J."/>
            <person name="Kravitz S."/>
            <person name="Halpern A."/>
            <person name="Remington K."/>
            <person name="Beeson K."/>
            <person name="Tran B."/>
            <person name="Rogers Y.-H."/>
            <person name="Friedman R."/>
            <person name="Venter J.C."/>
        </authorList>
    </citation>
    <scope>NUCLEOTIDE SEQUENCE [LARGE SCALE GENOMIC DNA]</scope>
    <source>
        <strain evidence="1 2">PV-1</strain>
    </source>
</reference>
<dbReference type="InParanoid" id="Q0EY38"/>
<accession>Q0EY38</accession>
<dbReference type="AlphaFoldDB" id="Q0EY38"/>
<protein>
    <recommendedName>
        <fullName evidence="3">AsmA domain-containing protein</fullName>
    </recommendedName>
</protein>
<dbReference type="HOGENOM" id="CLU_088504_0_0_0"/>
<keyword evidence="2" id="KW-1185">Reference proteome</keyword>
<sequence>MKKVLIVVAALVVVAVGALVYVGANLDSIVKEAIQTYGSEATKTAVRVDSVKLELKNGKAQISGLTVANPAGFTDPDIFALGVISTKVDIASINKNPIIIDEIHIGAPTVVYEINKSGVSNIDVLKKNLGVGGSDKSAGSSGGNQVKMIIRKLVVEGTSAKVRIAALGKDQTVALPRIVMTDIGKKSGGATAAEVATQLSGRMLSNIKGSVAKIGVDKYLGKSADAIKAQMSGVGGAGATDKLGGALKGMLGN</sequence>
<dbReference type="Proteomes" id="UP000005297">
    <property type="component" value="Unassembled WGS sequence"/>
</dbReference>
<name>Q0EY38_9PROT</name>
<comment type="caution">
    <text evidence="1">The sequence shown here is derived from an EMBL/GenBank/DDBJ whole genome shotgun (WGS) entry which is preliminary data.</text>
</comment>
<dbReference type="STRING" id="314344.AL013_05855"/>
<dbReference type="RefSeq" id="WP_009851391.1">
    <property type="nucleotide sequence ID" value="NZ_DS022295.1"/>
</dbReference>
<evidence type="ECO:0000313" key="2">
    <source>
        <dbReference type="Proteomes" id="UP000005297"/>
    </source>
</evidence>
<evidence type="ECO:0000313" key="1">
    <source>
        <dbReference type="EMBL" id="EAU54188.1"/>
    </source>
</evidence>
<dbReference type="EMBL" id="AATS01000011">
    <property type="protein sequence ID" value="EAU54188.1"/>
    <property type="molecule type" value="Genomic_DNA"/>
</dbReference>
<gene>
    <name evidence="1" type="ORF">SPV1_05487</name>
</gene>
<dbReference type="eggNOG" id="COG2982">
    <property type="taxonomic scope" value="Bacteria"/>
</dbReference>
<evidence type="ECO:0008006" key="3">
    <source>
        <dbReference type="Google" id="ProtNLM"/>
    </source>
</evidence>
<proteinExistence type="predicted"/>
<organism evidence="1 2">
    <name type="scientific">Mariprofundus ferrooxydans PV-1</name>
    <dbReference type="NCBI Taxonomy" id="314345"/>
    <lineage>
        <taxon>Bacteria</taxon>
        <taxon>Pseudomonadati</taxon>
        <taxon>Pseudomonadota</taxon>
        <taxon>Candidatius Mariprofundia</taxon>
        <taxon>Mariprofundales</taxon>
        <taxon>Mariprofundaceae</taxon>
        <taxon>Mariprofundus</taxon>
    </lineage>
</organism>
<dbReference type="OrthoDB" id="5615627at2"/>